<feature type="domain" description="Homoserine dehydrogenase catalytic" evidence="12">
    <location>
        <begin position="165"/>
        <end position="342"/>
    </location>
</feature>
<dbReference type="UniPathway" id="UPA00050">
    <property type="reaction ID" value="UER00063"/>
</dbReference>
<feature type="binding site" evidence="11">
    <location>
        <begin position="24"/>
        <end position="29"/>
    </location>
    <ligand>
        <name>NADP(+)</name>
        <dbReference type="ChEBI" id="CHEBI:58349"/>
    </ligand>
</feature>
<evidence type="ECO:0000259" key="12">
    <source>
        <dbReference type="Pfam" id="PF00742"/>
    </source>
</evidence>
<dbReference type="Gene3D" id="3.30.360.10">
    <property type="entry name" value="Dihydrodipicolinate Reductase, domain 2"/>
    <property type="match status" value="1"/>
</dbReference>
<comment type="pathway">
    <text evidence="1">Amino-acid biosynthesis; L-threonine biosynthesis; L-threonine from L-aspartate: step 3/5.</text>
</comment>
<dbReference type="FunFam" id="3.40.50.720:FF:000554">
    <property type="entry name" value="Homoserine dehydrogenase"/>
    <property type="match status" value="1"/>
</dbReference>
<dbReference type="FunFam" id="3.30.360.10:FF:000005">
    <property type="entry name" value="Homoserine dehydrogenase"/>
    <property type="match status" value="1"/>
</dbReference>
<proteinExistence type="inferred from homology"/>
<keyword evidence="11" id="KW-0521">NADP</keyword>
<keyword evidence="6" id="KW-0028">Amino-acid biosynthesis</keyword>
<keyword evidence="7" id="KW-0791">Threonine biosynthesis</keyword>
<dbReference type="GO" id="GO:0009086">
    <property type="term" value="P:methionine biosynthetic process"/>
    <property type="evidence" value="ECO:0007669"/>
    <property type="project" value="UniProtKB-KW"/>
</dbReference>
<keyword evidence="8" id="KW-0560">Oxidoreductase</keyword>
<dbReference type="GO" id="GO:0009088">
    <property type="term" value="P:threonine biosynthetic process"/>
    <property type="evidence" value="ECO:0007669"/>
    <property type="project" value="UniProtKB-UniPathway"/>
</dbReference>
<dbReference type="NCBIfam" id="NF004976">
    <property type="entry name" value="PRK06349.1"/>
    <property type="match status" value="1"/>
</dbReference>
<dbReference type="InterPro" id="IPR036291">
    <property type="entry name" value="NAD(P)-bd_dom_sf"/>
</dbReference>
<dbReference type="InterPro" id="IPR001342">
    <property type="entry name" value="HDH_cat"/>
</dbReference>
<dbReference type="EC" id="1.1.1.3" evidence="4"/>
<comment type="similarity">
    <text evidence="3">Belongs to the homoserine dehydrogenase family.</text>
</comment>
<evidence type="ECO:0000313" key="14">
    <source>
        <dbReference type="EMBL" id="QNO54060.1"/>
    </source>
</evidence>
<dbReference type="Pfam" id="PF03447">
    <property type="entry name" value="NAD_binding_3"/>
    <property type="match status" value="1"/>
</dbReference>
<accession>A0A7G9Z1C6</accession>
<dbReference type="UniPathway" id="UPA00051">
    <property type="reaction ID" value="UER00465"/>
</dbReference>
<dbReference type="PANTHER" id="PTHR43331">
    <property type="entry name" value="HOMOSERINE DEHYDROGENASE"/>
    <property type="match status" value="1"/>
</dbReference>
<dbReference type="SUPFAM" id="SSF55347">
    <property type="entry name" value="Glyceraldehyde-3-phosphate dehydrogenase-like, C-terminal domain"/>
    <property type="match status" value="1"/>
</dbReference>
<dbReference type="EMBL" id="MT631560">
    <property type="protein sequence ID" value="QNO54060.1"/>
    <property type="molecule type" value="Genomic_DNA"/>
</dbReference>
<dbReference type="NCBIfam" id="NF004912">
    <property type="entry name" value="PRK06270.1"/>
    <property type="match status" value="1"/>
</dbReference>
<evidence type="ECO:0000256" key="5">
    <source>
        <dbReference type="ARBA" id="ARBA00013376"/>
    </source>
</evidence>
<feature type="binding site" evidence="11">
    <location>
        <position position="218"/>
    </location>
    <ligand>
        <name>L-homoserine</name>
        <dbReference type="ChEBI" id="CHEBI:57476"/>
    </ligand>
</feature>
<dbReference type="InterPro" id="IPR022697">
    <property type="entry name" value="HDH_short"/>
</dbReference>
<evidence type="ECO:0000256" key="3">
    <source>
        <dbReference type="ARBA" id="ARBA00006753"/>
    </source>
</evidence>
<feature type="binding site" evidence="11">
    <location>
        <position position="133"/>
    </location>
    <ligand>
        <name>NADPH</name>
        <dbReference type="ChEBI" id="CHEBI:57783"/>
    </ligand>
</feature>
<dbReference type="GO" id="GO:0050661">
    <property type="term" value="F:NADP binding"/>
    <property type="evidence" value="ECO:0007669"/>
    <property type="project" value="InterPro"/>
</dbReference>
<dbReference type="InterPro" id="IPR005106">
    <property type="entry name" value="Asp/hSer_DH_NAD-bd"/>
</dbReference>
<dbReference type="PROSITE" id="PS01042">
    <property type="entry name" value="HOMOSER_DHGENASE"/>
    <property type="match status" value="1"/>
</dbReference>
<dbReference type="Pfam" id="PF00742">
    <property type="entry name" value="Homoserine_dh"/>
    <property type="match status" value="1"/>
</dbReference>
<sequence>MNKEEDEVKMKTKLPKLVRISIVGLGNVGRGVAEVIRRKQEEITRKYGIDLKIVGVADLPGAVVDENGLSEDAIRKFKSGETAEDMTTMDMIKDVEHEIVVETTPTNVENGEPGLTHIITALESDRHVVTSNKGPLALQYGKLMDLAASRGKELKFEASVGGAMPIISLVKDNLAGNGIISIKGILNGTCNYILTRMREEKLPYEHVLKEAQERGIAETDPSNDVAGRDTAVKLVILANSIFGRNVSYKDVEVAGITEITLEALKLADDAGYVIKLIGEVDGGGSGECLKVAPRLVPKDDPLNVEGTLNVATIKTDLAGDITVIGKGAGPIEAASAVLSDIIGIYSF</sequence>
<evidence type="ECO:0000256" key="2">
    <source>
        <dbReference type="ARBA" id="ARBA00005062"/>
    </source>
</evidence>
<organism evidence="14">
    <name type="scientific">Candidatus Methanophagaceae archaeon ANME-1 ERB6</name>
    <dbReference type="NCBI Taxonomy" id="2759912"/>
    <lineage>
        <taxon>Archaea</taxon>
        <taxon>Methanobacteriati</taxon>
        <taxon>Methanobacteriota</taxon>
        <taxon>Stenosarchaea group</taxon>
        <taxon>Methanomicrobia</taxon>
        <taxon>Candidatus Methanophagales</taxon>
        <taxon>Candidatus Methanophagaceae</taxon>
    </lineage>
</organism>
<dbReference type="PIRSF" id="PIRSF036497">
    <property type="entry name" value="HDH_short"/>
    <property type="match status" value="1"/>
</dbReference>
<dbReference type="InterPro" id="IPR019811">
    <property type="entry name" value="HDH_CS"/>
</dbReference>
<dbReference type="SUPFAM" id="SSF51735">
    <property type="entry name" value="NAD(P)-binding Rossmann-fold domains"/>
    <property type="match status" value="1"/>
</dbReference>
<keyword evidence="9" id="KW-0486">Methionine biosynthesis</keyword>
<evidence type="ECO:0000256" key="6">
    <source>
        <dbReference type="ARBA" id="ARBA00022605"/>
    </source>
</evidence>
<reference evidence="14" key="1">
    <citation type="submission" date="2020-06" db="EMBL/GenBank/DDBJ databases">
        <title>Unique genomic features of the anaerobic methanotrophic archaea.</title>
        <authorList>
            <person name="Chadwick G.L."/>
            <person name="Skennerton C.T."/>
            <person name="Laso-Perez R."/>
            <person name="Leu A.O."/>
            <person name="Speth D.R."/>
            <person name="Yu H."/>
            <person name="Morgan-Lang C."/>
            <person name="Hatzenpichler R."/>
            <person name="Goudeau D."/>
            <person name="Malmstrom R."/>
            <person name="Brazelton W.J."/>
            <person name="Woyke T."/>
            <person name="Hallam S.J."/>
            <person name="Tyson G.W."/>
            <person name="Wegener G."/>
            <person name="Boetius A."/>
            <person name="Orphan V."/>
        </authorList>
    </citation>
    <scope>NUCLEOTIDE SEQUENCE</scope>
</reference>
<dbReference type="AlphaFoldDB" id="A0A7G9Z1C6"/>
<name>A0A7G9Z1C6_9EURY</name>
<dbReference type="PANTHER" id="PTHR43331:SF1">
    <property type="entry name" value="HOMOSERINE DEHYDROGENASE"/>
    <property type="match status" value="1"/>
</dbReference>
<protein>
    <recommendedName>
        <fullName evidence="5">Homoserine dehydrogenase</fullName>
        <ecNumber evidence="4">1.1.1.3</ecNumber>
    </recommendedName>
</protein>
<evidence type="ECO:0000256" key="8">
    <source>
        <dbReference type="ARBA" id="ARBA00023002"/>
    </source>
</evidence>
<evidence type="ECO:0000256" key="11">
    <source>
        <dbReference type="PIRSR" id="PIRSR036497-2"/>
    </source>
</evidence>
<evidence type="ECO:0000256" key="4">
    <source>
        <dbReference type="ARBA" id="ARBA00013213"/>
    </source>
</evidence>
<evidence type="ECO:0000259" key="13">
    <source>
        <dbReference type="Pfam" id="PF03447"/>
    </source>
</evidence>
<dbReference type="GO" id="GO:0004412">
    <property type="term" value="F:homoserine dehydrogenase activity"/>
    <property type="evidence" value="ECO:0007669"/>
    <property type="project" value="UniProtKB-EC"/>
</dbReference>
<evidence type="ECO:0000256" key="9">
    <source>
        <dbReference type="ARBA" id="ARBA00023167"/>
    </source>
</evidence>
<evidence type="ECO:0000256" key="10">
    <source>
        <dbReference type="PIRSR" id="PIRSR036497-1"/>
    </source>
</evidence>
<gene>
    <name evidence="14" type="ORF">JNMMCFNH_00012</name>
</gene>
<dbReference type="Gene3D" id="3.40.50.720">
    <property type="entry name" value="NAD(P)-binding Rossmann-like Domain"/>
    <property type="match status" value="1"/>
</dbReference>
<feature type="domain" description="Aspartate/homoserine dehydrogenase NAD-binding" evidence="13">
    <location>
        <begin position="24"/>
        <end position="157"/>
    </location>
</feature>
<evidence type="ECO:0000256" key="7">
    <source>
        <dbReference type="ARBA" id="ARBA00022697"/>
    </source>
</evidence>
<feature type="active site" description="Proton donor" evidence="10">
    <location>
        <position position="233"/>
    </location>
</feature>
<comment type="pathway">
    <text evidence="2">Amino-acid biosynthesis; L-methionine biosynthesis via de novo pathway; L-homoserine from L-aspartate: step 3/3.</text>
</comment>
<evidence type="ECO:0000256" key="1">
    <source>
        <dbReference type="ARBA" id="ARBA00005056"/>
    </source>
</evidence>